<dbReference type="STRING" id="387005.A0A183HS88"/>
<evidence type="ECO:0000313" key="3">
    <source>
        <dbReference type="Proteomes" id="UP000267606"/>
    </source>
</evidence>
<dbReference type="Proteomes" id="UP000267606">
    <property type="component" value="Unassembled WGS sequence"/>
</dbReference>
<proteinExistence type="predicted"/>
<feature type="coiled-coil region" evidence="1">
    <location>
        <begin position="1"/>
        <end position="67"/>
    </location>
</feature>
<dbReference type="WBParaSite" id="OFLC_0001034901-mRNA-1">
    <property type="protein sequence ID" value="OFLC_0001034901-mRNA-1"/>
    <property type="gene ID" value="OFLC_0001034901"/>
</dbReference>
<evidence type="ECO:0000313" key="2">
    <source>
        <dbReference type="EMBL" id="VDO67763.1"/>
    </source>
</evidence>
<reference evidence="2 3" key="2">
    <citation type="submission" date="2018-11" db="EMBL/GenBank/DDBJ databases">
        <authorList>
            <consortium name="Pathogen Informatics"/>
        </authorList>
    </citation>
    <scope>NUCLEOTIDE SEQUENCE [LARGE SCALE GENOMIC DNA]</scope>
</reference>
<evidence type="ECO:0000313" key="4">
    <source>
        <dbReference type="WBParaSite" id="OFLC_0001034901-mRNA-1"/>
    </source>
</evidence>
<evidence type="ECO:0000256" key="1">
    <source>
        <dbReference type="SAM" id="Coils"/>
    </source>
</evidence>
<name>A0A183HS88_9BILA</name>
<accession>A0A183HS88</accession>
<keyword evidence="3" id="KW-1185">Reference proteome</keyword>
<dbReference type="EMBL" id="UZAJ01013693">
    <property type="protein sequence ID" value="VDO67763.1"/>
    <property type="molecule type" value="Genomic_DNA"/>
</dbReference>
<keyword evidence="1" id="KW-0175">Coiled coil</keyword>
<organism evidence="4">
    <name type="scientific">Onchocerca flexuosa</name>
    <dbReference type="NCBI Taxonomy" id="387005"/>
    <lineage>
        <taxon>Eukaryota</taxon>
        <taxon>Metazoa</taxon>
        <taxon>Ecdysozoa</taxon>
        <taxon>Nematoda</taxon>
        <taxon>Chromadorea</taxon>
        <taxon>Rhabditida</taxon>
        <taxon>Spirurina</taxon>
        <taxon>Spiruromorpha</taxon>
        <taxon>Filarioidea</taxon>
        <taxon>Onchocercidae</taxon>
        <taxon>Onchocerca</taxon>
    </lineage>
</organism>
<reference evidence="4" key="1">
    <citation type="submission" date="2016-06" db="UniProtKB">
        <authorList>
            <consortium name="WormBaseParasite"/>
        </authorList>
    </citation>
    <scope>IDENTIFICATION</scope>
</reference>
<gene>
    <name evidence="2" type="ORF">OFLC_LOCUS10347</name>
</gene>
<dbReference type="AlphaFoldDB" id="A0A183HS88"/>
<sequence length="78" mass="9334">MKRLREEKAIILQREKELSDQIKEERLKAVEVESELKERSVMERLKYSEAMQHIADLKQAITHLELKVNFVKQVPFQV</sequence>
<protein>
    <submittedName>
        <fullName evidence="4">OBERON-like protein</fullName>
    </submittedName>
</protein>